<evidence type="ECO:0000256" key="7">
    <source>
        <dbReference type="ARBA" id="ARBA00022842"/>
    </source>
</evidence>
<comment type="catalytic activity">
    <reaction evidence="8">
        <text>L-histidyl-[protein] + UTP = N(tele)-(5'-uridylyl)-L-histidyl-[protein] + diphosphate</text>
        <dbReference type="Rhea" id="RHEA:83891"/>
        <dbReference type="Rhea" id="RHEA-COMP:9745"/>
        <dbReference type="Rhea" id="RHEA-COMP:20239"/>
        <dbReference type="ChEBI" id="CHEBI:29979"/>
        <dbReference type="ChEBI" id="CHEBI:33019"/>
        <dbReference type="ChEBI" id="CHEBI:46398"/>
        <dbReference type="ChEBI" id="CHEBI:233474"/>
    </reaction>
</comment>
<dbReference type="GO" id="GO:0005524">
    <property type="term" value="F:ATP binding"/>
    <property type="evidence" value="ECO:0007669"/>
    <property type="project" value="UniProtKB-UniRule"/>
</dbReference>
<evidence type="ECO:0000256" key="1">
    <source>
        <dbReference type="ARBA" id="ARBA00009747"/>
    </source>
</evidence>
<keyword evidence="5 8" id="KW-0547">Nucleotide-binding</keyword>
<feature type="binding site" evidence="8">
    <location>
        <position position="178"/>
    </location>
    <ligand>
        <name>ATP</name>
        <dbReference type="ChEBI" id="CHEBI:30616"/>
    </ligand>
</feature>
<comment type="catalytic activity">
    <reaction evidence="8">
        <text>L-tyrosyl-[protein] + ATP = O-(5'-adenylyl)-L-tyrosyl-[protein] + diphosphate</text>
        <dbReference type="Rhea" id="RHEA:54288"/>
        <dbReference type="Rhea" id="RHEA-COMP:10136"/>
        <dbReference type="Rhea" id="RHEA-COMP:13846"/>
        <dbReference type="ChEBI" id="CHEBI:30616"/>
        <dbReference type="ChEBI" id="CHEBI:33019"/>
        <dbReference type="ChEBI" id="CHEBI:46858"/>
        <dbReference type="ChEBI" id="CHEBI:83624"/>
        <dbReference type="EC" id="2.7.7.108"/>
    </reaction>
</comment>
<proteinExistence type="inferred from homology"/>
<reference evidence="9 10" key="1">
    <citation type="submission" date="2016-10" db="EMBL/GenBank/DDBJ databases">
        <authorList>
            <person name="de Groot N.N."/>
        </authorList>
    </citation>
    <scope>NUCLEOTIDE SEQUENCE [LARGE SCALE GENOMIC DNA]</scope>
    <source>
        <strain evidence="9 10">CGMCC 1.8894</strain>
    </source>
</reference>
<evidence type="ECO:0000256" key="8">
    <source>
        <dbReference type="HAMAP-Rule" id="MF_00692"/>
    </source>
</evidence>
<feature type="binding site" evidence="8">
    <location>
        <position position="88"/>
    </location>
    <ligand>
        <name>ATP</name>
        <dbReference type="ChEBI" id="CHEBI:30616"/>
    </ligand>
</feature>
<evidence type="ECO:0000256" key="6">
    <source>
        <dbReference type="ARBA" id="ARBA00022840"/>
    </source>
</evidence>
<protein>
    <recommendedName>
        <fullName evidence="8">Protein nucleotidyltransferase YdiU</fullName>
        <ecNumber evidence="8">2.7.7.-</ecNumber>
    </recommendedName>
    <alternativeName>
        <fullName evidence="8">Protein adenylyltransferase YdiU</fullName>
        <ecNumber evidence="8">2.7.7.108</ecNumber>
    </alternativeName>
    <alternativeName>
        <fullName evidence="8">Protein uridylyltransferase YdiU</fullName>
        <ecNumber evidence="8">2.7.7.-</ecNumber>
    </alternativeName>
</protein>
<dbReference type="Proteomes" id="UP000198539">
    <property type="component" value="Unassembled WGS sequence"/>
</dbReference>
<dbReference type="EC" id="2.7.7.108" evidence="8"/>
<feature type="binding site" evidence="8">
    <location>
        <position position="253"/>
    </location>
    <ligand>
        <name>ATP</name>
        <dbReference type="ChEBI" id="CHEBI:30616"/>
    </ligand>
</feature>
<comment type="catalytic activity">
    <reaction evidence="8">
        <text>L-tyrosyl-[protein] + UTP = O-(5'-uridylyl)-L-tyrosyl-[protein] + diphosphate</text>
        <dbReference type="Rhea" id="RHEA:83887"/>
        <dbReference type="Rhea" id="RHEA-COMP:10136"/>
        <dbReference type="Rhea" id="RHEA-COMP:20238"/>
        <dbReference type="ChEBI" id="CHEBI:33019"/>
        <dbReference type="ChEBI" id="CHEBI:46398"/>
        <dbReference type="ChEBI" id="CHEBI:46858"/>
        <dbReference type="ChEBI" id="CHEBI:90602"/>
    </reaction>
</comment>
<evidence type="ECO:0000313" key="10">
    <source>
        <dbReference type="Proteomes" id="UP000198539"/>
    </source>
</evidence>
<dbReference type="NCBIfam" id="NF000658">
    <property type="entry name" value="PRK00029.1"/>
    <property type="match status" value="1"/>
</dbReference>
<dbReference type="GO" id="GO:0070733">
    <property type="term" value="F:AMPylase activity"/>
    <property type="evidence" value="ECO:0007669"/>
    <property type="project" value="UniProtKB-EC"/>
</dbReference>
<evidence type="ECO:0000256" key="4">
    <source>
        <dbReference type="ARBA" id="ARBA00022723"/>
    </source>
</evidence>
<evidence type="ECO:0000256" key="2">
    <source>
        <dbReference type="ARBA" id="ARBA00022679"/>
    </source>
</evidence>
<feature type="binding site" evidence="8">
    <location>
        <position position="87"/>
    </location>
    <ligand>
        <name>ATP</name>
        <dbReference type="ChEBI" id="CHEBI:30616"/>
    </ligand>
</feature>
<feature type="binding site" evidence="8">
    <location>
        <position position="253"/>
    </location>
    <ligand>
        <name>Mg(2+)</name>
        <dbReference type="ChEBI" id="CHEBI:18420"/>
    </ligand>
</feature>
<keyword evidence="8" id="KW-0464">Manganese</keyword>
<evidence type="ECO:0000256" key="3">
    <source>
        <dbReference type="ARBA" id="ARBA00022695"/>
    </source>
</evidence>
<comment type="similarity">
    <text evidence="1 8">Belongs to the SELO family.</text>
</comment>
<name>A0A1H3CCP0_9RHOB</name>
<keyword evidence="3 8" id="KW-0548">Nucleotidyltransferase</keyword>
<dbReference type="RefSeq" id="WP_092891286.1">
    <property type="nucleotide sequence ID" value="NZ_CP061498.1"/>
</dbReference>
<dbReference type="PANTHER" id="PTHR32057:SF14">
    <property type="entry name" value="PROTEIN ADENYLYLTRANSFERASE SELO, MITOCHONDRIAL"/>
    <property type="match status" value="1"/>
</dbReference>
<accession>A0A1H3CCP0</accession>
<organism evidence="9 10">
    <name type="scientific">Roseicitreum antarcticum</name>
    <dbReference type="NCBI Taxonomy" id="564137"/>
    <lineage>
        <taxon>Bacteria</taxon>
        <taxon>Pseudomonadati</taxon>
        <taxon>Pseudomonadota</taxon>
        <taxon>Alphaproteobacteria</taxon>
        <taxon>Rhodobacterales</taxon>
        <taxon>Paracoccaceae</taxon>
        <taxon>Roseicitreum</taxon>
    </lineage>
</organism>
<sequence length="471" mass="51250">MIEIAFDNSYARLPERLFAHQMPSPASDPALVVYNRDLAADLGLPDMTDAEATAVFSGSIVPDGAAPLAMAYAGHQFGGFVPALGDGRAILLGEVVDRHGIRQDIQLKGAGRTPFSRGGDGRAWLGPVLREYLVSEAMAALGVPTTRALAATLTGDPVYREGRLPGAIVTRVARSHLRVGTFQYFAARHDREGLQALTDHAIARHFPDAQNATDLLRAVVAAQAELIAQWMGLGFIHGVMNTDNSHIGGLTIDYGPCAFMDAYRPDMVFSSIDRHGRYAYGNQPQIAVWNMAQLATCLLPLIDPDQEKAIEIATEIVHDFEPQYQTAWLARFRAKLGLATAHDNDRDLIEGLLTRMAQGGADFTRTFHGLADGTARAEFAAPEAYDQWHTLWQARLASEVDPHETLRGANPAIIPRNHLIETAIWDAVAGDFTLFHKMLEATQSPFLANHPPELMAAPDADQRVTATFCGT</sequence>
<feature type="binding site" evidence="8">
    <location>
        <position position="244"/>
    </location>
    <ligand>
        <name>Mg(2+)</name>
        <dbReference type="ChEBI" id="CHEBI:18420"/>
    </ligand>
</feature>
<comment type="function">
    <text evidence="8">Nucleotidyltransferase involved in the post-translational modification of proteins. It can catalyze the addition of adenosine monophosphate (AMP) or uridine monophosphate (UMP) to a protein, resulting in modifications known as AMPylation and UMPylation.</text>
</comment>
<dbReference type="AlphaFoldDB" id="A0A1H3CCP0"/>
<feature type="binding site" evidence="8">
    <location>
        <position position="171"/>
    </location>
    <ligand>
        <name>ATP</name>
        <dbReference type="ChEBI" id="CHEBI:30616"/>
    </ligand>
</feature>
<feature type="binding site" evidence="8">
    <location>
        <position position="108"/>
    </location>
    <ligand>
        <name>ATP</name>
        <dbReference type="ChEBI" id="CHEBI:30616"/>
    </ligand>
</feature>
<feature type="binding site" evidence="8">
    <location>
        <position position="85"/>
    </location>
    <ligand>
        <name>ATP</name>
        <dbReference type="ChEBI" id="CHEBI:30616"/>
    </ligand>
</feature>
<dbReference type="STRING" id="564137.SAMN04488238_109110"/>
<dbReference type="InterPro" id="IPR003846">
    <property type="entry name" value="SelO"/>
</dbReference>
<dbReference type="HAMAP" id="MF_00692">
    <property type="entry name" value="SelO"/>
    <property type="match status" value="1"/>
</dbReference>
<feature type="binding site" evidence="8">
    <location>
        <position position="120"/>
    </location>
    <ligand>
        <name>ATP</name>
        <dbReference type="ChEBI" id="CHEBI:30616"/>
    </ligand>
</feature>
<comment type="catalytic activity">
    <reaction evidence="8">
        <text>L-threonyl-[protein] + ATP = 3-O-(5'-adenylyl)-L-threonyl-[protein] + diphosphate</text>
        <dbReference type="Rhea" id="RHEA:54292"/>
        <dbReference type="Rhea" id="RHEA-COMP:11060"/>
        <dbReference type="Rhea" id="RHEA-COMP:13847"/>
        <dbReference type="ChEBI" id="CHEBI:30013"/>
        <dbReference type="ChEBI" id="CHEBI:30616"/>
        <dbReference type="ChEBI" id="CHEBI:33019"/>
        <dbReference type="ChEBI" id="CHEBI:138113"/>
        <dbReference type="EC" id="2.7.7.108"/>
    </reaction>
</comment>
<evidence type="ECO:0000313" key="9">
    <source>
        <dbReference type="EMBL" id="SDX51800.1"/>
    </source>
</evidence>
<comment type="catalytic activity">
    <reaction evidence="8">
        <text>L-seryl-[protein] + UTP = O-(5'-uridylyl)-L-seryl-[protein] + diphosphate</text>
        <dbReference type="Rhea" id="RHEA:64604"/>
        <dbReference type="Rhea" id="RHEA-COMP:9863"/>
        <dbReference type="Rhea" id="RHEA-COMP:16635"/>
        <dbReference type="ChEBI" id="CHEBI:29999"/>
        <dbReference type="ChEBI" id="CHEBI:33019"/>
        <dbReference type="ChEBI" id="CHEBI:46398"/>
        <dbReference type="ChEBI" id="CHEBI:156051"/>
    </reaction>
</comment>
<comment type="cofactor">
    <cofactor evidence="8">
        <name>Mg(2+)</name>
        <dbReference type="ChEBI" id="CHEBI:18420"/>
    </cofactor>
    <cofactor evidence="8">
        <name>Mn(2+)</name>
        <dbReference type="ChEBI" id="CHEBI:29035"/>
    </cofactor>
</comment>
<keyword evidence="10" id="KW-1185">Reference proteome</keyword>
<keyword evidence="6 8" id="KW-0067">ATP-binding</keyword>
<dbReference type="PANTHER" id="PTHR32057">
    <property type="entry name" value="PROTEIN ADENYLYLTRANSFERASE SELO, MITOCHONDRIAL"/>
    <property type="match status" value="1"/>
</dbReference>
<dbReference type="Pfam" id="PF02696">
    <property type="entry name" value="SelO"/>
    <property type="match status" value="1"/>
</dbReference>
<dbReference type="GO" id="GO:0000287">
    <property type="term" value="F:magnesium ion binding"/>
    <property type="evidence" value="ECO:0007669"/>
    <property type="project" value="UniProtKB-UniRule"/>
</dbReference>
<dbReference type="OrthoDB" id="9776281at2"/>
<feature type="active site" description="Proton acceptor" evidence="8">
    <location>
        <position position="243"/>
    </location>
</feature>
<dbReference type="GO" id="GO:0030145">
    <property type="term" value="F:manganese ion binding"/>
    <property type="evidence" value="ECO:0007669"/>
    <property type="project" value="UniProtKB-UniRule"/>
</dbReference>
<evidence type="ECO:0000256" key="5">
    <source>
        <dbReference type="ARBA" id="ARBA00022741"/>
    </source>
</evidence>
<keyword evidence="4 8" id="KW-0479">Metal-binding</keyword>
<keyword evidence="2 8" id="KW-0808">Transferase</keyword>
<gene>
    <name evidence="8" type="primary">ydiU</name>
    <name evidence="8" type="synonym">selO</name>
    <name evidence="9" type="ORF">SAMN04488238_109110</name>
</gene>
<feature type="binding site" evidence="8">
    <location>
        <position position="121"/>
    </location>
    <ligand>
        <name>ATP</name>
        <dbReference type="ChEBI" id="CHEBI:30616"/>
    </ligand>
</feature>
<comment type="catalytic activity">
    <reaction evidence="8">
        <text>L-seryl-[protein] + ATP = 3-O-(5'-adenylyl)-L-seryl-[protein] + diphosphate</text>
        <dbReference type="Rhea" id="RHEA:58120"/>
        <dbReference type="Rhea" id="RHEA-COMP:9863"/>
        <dbReference type="Rhea" id="RHEA-COMP:15073"/>
        <dbReference type="ChEBI" id="CHEBI:29999"/>
        <dbReference type="ChEBI" id="CHEBI:30616"/>
        <dbReference type="ChEBI" id="CHEBI:33019"/>
        <dbReference type="ChEBI" id="CHEBI:142516"/>
        <dbReference type="EC" id="2.7.7.108"/>
    </reaction>
</comment>
<dbReference type="EMBL" id="FNOM01000009">
    <property type="protein sequence ID" value="SDX51800.1"/>
    <property type="molecule type" value="Genomic_DNA"/>
</dbReference>
<keyword evidence="7 8" id="KW-0460">Magnesium</keyword>
<dbReference type="EC" id="2.7.7.-" evidence="8"/>